<dbReference type="Gene3D" id="3.40.980.10">
    <property type="entry name" value="MoaB/Mog-like domain"/>
    <property type="match status" value="1"/>
</dbReference>
<dbReference type="PANTHER" id="PTHR13939">
    <property type="entry name" value="NICOTINAMIDE-NUCLEOTIDE AMIDOHYDROLASE PNCC"/>
    <property type="match status" value="1"/>
</dbReference>
<reference evidence="2" key="1">
    <citation type="journal article" date="2021" name="Proc. Natl. Acad. Sci. U.S.A.">
        <title>Global biogeography of chemosynthetic symbionts reveals both localized and globally distributed symbiont groups. .</title>
        <authorList>
            <person name="Osvatic J.T."/>
            <person name="Wilkins L.G.E."/>
            <person name="Leibrecht L."/>
            <person name="Leray M."/>
            <person name="Zauner S."/>
            <person name="Polzin J."/>
            <person name="Camacho Y."/>
            <person name="Gros O."/>
            <person name="van Gils J.A."/>
            <person name="Eisen J.A."/>
            <person name="Petersen J.M."/>
            <person name="Yuen B."/>
        </authorList>
    </citation>
    <scope>NUCLEOTIDE SEQUENCE</scope>
    <source>
        <strain evidence="2">MAGclacostrist064TRANS</strain>
    </source>
</reference>
<evidence type="ECO:0000313" key="2">
    <source>
        <dbReference type="EMBL" id="MCG7945295.1"/>
    </source>
</evidence>
<dbReference type="Pfam" id="PF00994">
    <property type="entry name" value="MoCF_biosynth"/>
    <property type="match status" value="1"/>
</dbReference>
<dbReference type="InterPro" id="IPR036425">
    <property type="entry name" value="MoaB/Mog-like_dom_sf"/>
</dbReference>
<dbReference type="Proteomes" id="UP000886667">
    <property type="component" value="Unassembled WGS sequence"/>
</dbReference>
<evidence type="ECO:0000259" key="1">
    <source>
        <dbReference type="SMART" id="SM00852"/>
    </source>
</evidence>
<organism evidence="2 3">
    <name type="scientific">Candidatus Thiodiazotropha taylori</name>
    <dbReference type="NCBI Taxonomy" id="2792791"/>
    <lineage>
        <taxon>Bacteria</taxon>
        <taxon>Pseudomonadati</taxon>
        <taxon>Pseudomonadota</taxon>
        <taxon>Gammaproteobacteria</taxon>
        <taxon>Chromatiales</taxon>
        <taxon>Sedimenticolaceae</taxon>
        <taxon>Candidatus Thiodiazotropha</taxon>
    </lineage>
</organism>
<dbReference type="EMBL" id="JAEPCM010000076">
    <property type="protein sequence ID" value="MCG7945295.1"/>
    <property type="molecule type" value="Genomic_DNA"/>
</dbReference>
<accession>A0A9E4K8X1</accession>
<evidence type="ECO:0000313" key="3">
    <source>
        <dbReference type="Proteomes" id="UP000886667"/>
    </source>
</evidence>
<dbReference type="SUPFAM" id="SSF53218">
    <property type="entry name" value="Molybdenum cofactor biosynthesis proteins"/>
    <property type="match status" value="1"/>
</dbReference>
<dbReference type="InterPro" id="IPR001453">
    <property type="entry name" value="MoaB/Mog_dom"/>
</dbReference>
<dbReference type="AlphaFoldDB" id="A0A9E4K8X1"/>
<dbReference type="InterPro" id="IPR050101">
    <property type="entry name" value="CinA"/>
</dbReference>
<dbReference type="PANTHER" id="PTHR13939:SF0">
    <property type="entry name" value="NMN AMIDOHYDROLASE-LIKE PROTEIN YFAY"/>
    <property type="match status" value="1"/>
</dbReference>
<dbReference type="SMART" id="SM00852">
    <property type="entry name" value="MoCF_biosynth"/>
    <property type="match status" value="1"/>
</dbReference>
<sequence>MNTYFGLIVIGDEILYGDREDRHQTHFRSLLKEHGRLLHRCWLIPDQQESLVKHLRFSIADQLPVFVCGGIGATPDDLTRSCAAEAFETPLQRHPEAKLMIESQFGEAAYPTRIKMADLPKGCELIPNPHNQIPGFSINHHHFLPGFPEMAWPMAEWVLKQKYPQQENRFTQRSLLVLNTPESALVSLMEDINHQYQGLKMYSLPRFGTQGSIELGLRGDGDIDGAFEQLKQQLTKQKIAFQLSI</sequence>
<dbReference type="CDD" id="cd00885">
    <property type="entry name" value="cinA"/>
    <property type="match status" value="1"/>
</dbReference>
<protein>
    <submittedName>
        <fullName evidence="2">Molybdopterin-binding protein</fullName>
    </submittedName>
</protein>
<proteinExistence type="predicted"/>
<feature type="domain" description="MoaB/Mog" evidence="1">
    <location>
        <begin position="6"/>
        <end position="166"/>
    </location>
</feature>
<comment type="caution">
    <text evidence="2">The sequence shown here is derived from an EMBL/GenBank/DDBJ whole genome shotgun (WGS) entry which is preliminary data.</text>
</comment>
<gene>
    <name evidence="2" type="ORF">JAZ07_03000</name>
</gene>
<name>A0A9E4K8X1_9GAMM</name>